<dbReference type="Pfam" id="PF09355">
    <property type="entry name" value="Phage_Gp19"/>
    <property type="match status" value="1"/>
</dbReference>
<sequence>MIDDAFRPFATYRDVERRWHALTEAERETATVLLEDATQIIMDTCPKWSQASERTLASITCAMVIRKMSVGDERLGVTNAQQTAGSFSESFTYSNPMGDLYLTKAEKARLGRGRARAFHLDMSGGGP</sequence>
<organism evidence="1 2">
    <name type="scientific">Bifidobacterium callitrichos DSM 23973</name>
    <dbReference type="NCBI Taxonomy" id="1437609"/>
    <lineage>
        <taxon>Bacteria</taxon>
        <taxon>Bacillati</taxon>
        <taxon>Actinomycetota</taxon>
        <taxon>Actinomycetes</taxon>
        <taxon>Bifidobacteriales</taxon>
        <taxon>Bifidobacteriaceae</taxon>
        <taxon>Bifidobacterium</taxon>
    </lineage>
</organism>
<dbReference type="eggNOG" id="ENOG50338N2">
    <property type="taxonomic scope" value="Bacteria"/>
</dbReference>
<evidence type="ECO:0000313" key="1">
    <source>
        <dbReference type="EMBL" id="KFI50573.1"/>
    </source>
</evidence>
<comment type="caution">
    <text evidence="1">The sequence shown here is derived from an EMBL/GenBank/DDBJ whole genome shotgun (WGS) entry which is preliminary data.</text>
</comment>
<proteinExistence type="predicted"/>
<name>A0A086ZVM3_9BIFI</name>
<dbReference type="AlphaFoldDB" id="A0A086ZVM3"/>
<reference evidence="1 2" key="1">
    <citation type="submission" date="2014-03" db="EMBL/GenBank/DDBJ databases">
        <title>Genomics of Bifidobacteria.</title>
        <authorList>
            <person name="Ventura M."/>
            <person name="Milani C."/>
            <person name="Lugli G.A."/>
        </authorList>
    </citation>
    <scope>NUCLEOTIDE SEQUENCE [LARGE SCALE GENOMIC DNA]</scope>
    <source>
        <strain evidence="1 2">DSM 23973</strain>
    </source>
</reference>
<dbReference type="EMBL" id="JGYS01000028">
    <property type="protein sequence ID" value="KFI50573.1"/>
    <property type="molecule type" value="Genomic_DNA"/>
</dbReference>
<protein>
    <submittedName>
        <fullName evidence="1">Phage protein</fullName>
    </submittedName>
</protein>
<gene>
    <name evidence="1" type="ORF">BCAL_1711</name>
</gene>
<dbReference type="STRING" id="1437609.BCAL_1711"/>
<dbReference type="RefSeq" id="WP_193786790.1">
    <property type="nucleotide sequence ID" value="NZ_JDUV01000008.1"/>
</dbReference>
<dbReference type="InterPro" id="IPR018963">
    <property type="entry name" value="Mycophage_D29_Gp19"/>
</dbReference>
<accession>A0A086ZVM3</accession>
<evidence type="ECO:0000313" key="2">
    <source>
        <dbReference type="Proteomes" id="UP000029072"/>
    </source>
</evidence>
<dbReference type="Proteomes" id="UP000029072">
    <property type="component" value="Unassembled WGS sequence"/>
</dbReference>